<dbReference type="EMBL" id="WXFA01000035">
    <property type="protein sequence ID" value="MBM3094972.1"/>
    <property type="molecule type" value="Genomic_DNA"/>
</dbReference>
<name>A0AAW4FUH7_9HYPH</name>
<evidence type="ECO:0000313" key="1">
    <source>
        <dbReference type="EMBL" id="MBM3094972.1"/>
    </source>
</evidence>
<sequence>MTDDELFTRMGELEKESERQSVPDQAVLATIALVETEIERRFPGQLMAPYREWRRREIL</sequence>
<dbReference type="AlphaFoldDB" id="A0AAW4FUH7"/>
<gene>
    <name evidence="1" type="ORF">GFB56_29990</name>
</gene>
<evidence type="ECO:0000313" key="2">
    <source>
        <dbReference type="Proteomes" id="UP000744980"/>
    </source>
</evidence>
<organism evidence="1 2">
    <name type="scientific">Ensifer canadensis</name>
    <dbReference type="NCBI Taxonomy" id="555315"/>
    <lineage>
        <taxon>Bacteria</taxon>
        <taxon>Pseudomonadati</taxon>
        <taxon>Pseudomonadota</taxon>
        <taxon>Alphaproteobacteria</taxon>
        <taxon>Hyphomicrobiales</taxon>
        <taxon>Rhizobiaceae</taxon>
        <taxon>Sinorhizobium/Ensifer group</taxon>
        <taxon>Ensifer</taxon>
    </lineage>
</organism>
<protein>
    <submittedName>
        <fullName evidence="1">Uncharacterized protein</fullName>
    </submittedName>
</protein>
<dbReference type="Proteomes" id="UP000744980">
    <property type="component" value="Unassembled WGS sequence"/>
</dbReference>
<accession>A0AAW4FUH7</accession>
<keyword evidence="2" id="KW-1185">Reference proteome</keyword>
<reference evidence="1 2" key="1">
    <citation type="submission" date="2020-01" db="EMBL/GenBank/DDBJ databases">
        <title>Draft genome assembly of Ensifer adhaerens T173.</title>
        <authorList>
            <person name="Craig J.E."/>
            <person name="Stinchcombe J.R."/>
        </authorList>
    </citation>
    <scope>NUCLEOTIDE SEQUENCE [LARGE SCALE GENOMIC DNA]</scope>
    <source>
        <strain evidence="1 2">T173</strain>
    </source>
</reference>
<proteinExistence type="predicted"/>
<comment type="caution">
    <text evidence="1">The sequence shown here is derived from an EMBL/GenBank/DDBJ whole genome shotgun (WGS) entry which is preliminary data.</text>
</comment>